<name>A0A4Z0FAH2_9GAMM</name>
<evidence type="ECO:0000313" key="2">
    <source>
        <dbReference type="Proteomes" id="UP000297890"/>
    </source>
</evidence>
<dbReference type="GO" id="GO:0016787">
    <property type="term" value="F:hydrolase activity"/>
    <property type="evidence" value="ECO:0007669"/>
    <property type="project" value="UniProtKB-KW"/>
</dbReference>
<reference evidence="1 2" key="1">
    <citation type="journal article" date="2019" name="ISME J.">
        <title>Candidatus Macondimonas diazotrophica, a novel gammaproteobacterial genus dominating crude-oil-contaminated coastal sediments.</title>
        <authorList>
            <person name="Karthikeyan S."/>
            <person name="Konstantinidis K."/>
        </authorList>
    </citation>
    <scope>NUCLEOTIDE SEQUENCE [LARGE SCALE GENOMIC DNA]</scope>
    <source>
        <strain evidence="1 2">KTK01</strain>
    </source>
</reference>
<dbReference type="Proteomes" id="UP000297890">
    <property type="component" value="Unassembled WGS sequence"/>
</dbReference>
<dbReference type="Gene3D" id="3.60.15.10">
    <property type="entry name" value="Ribonuclease Z/Hydroxyacylglutathione hydrolase-like"/>
    <property type="match status" value="1"/>
</dbReference>
<evidence type="ECO:0000313" key="1">
    <source>
        <dbReference type="EMBL" id="TFZ82734.1"/>
    </source>
</evidence>
<dbReference type="OrthoDB" id="9803916at2"/>
<sequence length="262" mass="28967">MREAGWQARFLGVGAAGFPAPSSAAWVLERHEAALLLVDCGPEIPEAYHRQYGHWPCALYLTHTHYDHIGGLESLFFALRFADPPPPLCRLFVPAPLVGMLQQRVADYPGTLAEGMANFWDVFQLIPVSAGFWHRNLAFRVFPARHHLPGSAFGLALPGVFWFSGDSRPIPEQAIAHAGQGEVLLHDCRLIGNPSHSGIDDLDREYPLALRERMCLYHYQDARAAIQLEASGYRAARPAQPIALADPLQPAFAPHSLAILNR</sequence>
<dbReference type="EMBL" id="SRIO01000007">
    <property type="protein sequence ID" value="TFZ82734.1"/>
    <property type="molecule type" value="Genomic_DNA"/>
</dbReference>
<gene>
    <name evidence="1" type="ORF">E4680_07175</name>
</gene>
<dbReference type="AlphaFoldDB" id="A0A4Z0FAH2"/>
<accession>A0A4Z0FAH2</accession>
<comment type="caution">
    <text evidence="1">The sequence shown here is derived from an EMBL/GenBank/DDBJ whole genome shotgun (WGS) entry which is preliminary data.</text>
</comment>
<dbReference type="RefSeq" id="WP_135281721.1">
    <property type="nucleotide sequence ID" value="NZ_SRIO01000007.1"/>
</dbReference>
<dbReference type="Pfam" id="PF23023">
    <property type="entry name" value="Anti-Pycsar_Apyc1"/>
    <property type="match status" value="1"/>
</dbReference>
<proteinExistence type="predicted"/>
<keyword evidence="1" id="KW-0378">Hydrolase</keyword>
<protein>
    <submittedName>
        <fullName evidence="1">MBL fold metallo-hydrolase</fullName>
    </submittedName>
</protein>
<dbReference type="InterPro" id="IPR036866">
    <property type="entry name" value="RibonucZ/Hydroxyglut_hydro"/>
</dbReference>
<dbReference type="SUPFAM" id="SSF56281">
    <property type="entry name" value="Metallo-hydrolase/oxidoreductase"/>
    <property type="match status" value="1"/>
</dbReference>
<organism evidence="1 2">
    <name type="scientific">Candidatus Macondimonas diazotrophica</name>
    <dbReference type="NCBI Taxonomy" id="2305248"/>
    <lineage>
        <taxon>Bacteria</taxon>
        <taxon>Pseudomonadati</taxon>
        <taxon>Pseudomonadota</taxon>
        <taxon>Gammaproteobacteria</taxon>
        <taxon>Chromatiales</taxon>
        <taxon>Ectothiorhodospiraceae</taxon>
        <taxon>Candidatus Macondimonas</taxon>
    </lineage>
</organism>
<keyword evidence="2" id="KW-1185">Reference proteome</keyword>